<protein>
    <submittedName>
        <fullName evidence="1">Uncharacterized protein</fullName>
    </submittedName>
</protein>
<sequence length="97" mass="11322">EFYNPFSLKYIANKIGAFFSKNTVYTRYDNYFKIKSYLPKNLKIISIKGIRIFTPVSAVYKIPLLSELFAFSEKAFPDTLLKFLGGYFILVLKNENK</sequence>
<gene>
    <name evidence="1" type="ORF">UU24_C0025G0010</name>
</gene>
<reference evidence="1 2" key="1">
    <citation type="journal article" date="2015" name="Nature">
        <title>rRNA introns, odd ribosomes, and small enigmatic genomes across a large radiation of phyla.</title>
        <authorList>
            <person name="Brown C.T."/>
            <person name="Hug L.A."/>
            <person name="Thomas B.C."/>
            <person name="Sharon I."/>
            <person name="Castelle C.J."/>
            <person name="Singh A."/>
            <person name="Wilkins M.J."/>
            <person name="Williams K.H."/>
            <person name="Banfield J.F."/>
        </authorList>
    </citation>
    <scope>NUCLEOTIDE SEQUENCE [LARGE SCALE GENOMIC DNA]</scope>
</reference>
<comment type="caution">
    <text evidence="1">The sequence shown here is derived from an EMBL/GenBank/DDBJ whole genome shotgun (WGS) entry which is preliminary data.</text>
</comment>
<dbReference type="AlphaFoldDB" id="A0A0G0TVI3"/>
<evidence type="ECO:0000313" key="2">
    <source>
        <dbReference type="Proteomes" id="UP000034749"/>
    </source>
</evidence>
<proteinExistence type="predicted"/>
<organism evidence="1 2">
    <name type="scientific">Candidatus Nomurabacteria bacterium GW2011_GWA2_40_9</name>
    <dbReference type="NCBI Taxonomy" id="1618734"/>
    <lineage>
        <taxon>Bacteria</taxon>
        <taxon>Candidatus Nomuraibacteriota</taxon>
    </lineage>
</organism>
<accession>A0A0G0TVI3</accession>
<name>A0A0G0TVI3_9BACT</name>
<dbReference type="EMBL" id="LBZW01000025">
    <property type="protein sequence ID" value="KKR78801.1"/>
    <property type="molecule type" value="Genomic_DNA"/>
</dbReference>
<feature type="non-terminal residue" evidence="1">
    <location>
        <position position="1"/>
    </location>
</feature>
<dbReference type="Proteomes" id="UP000034749">
    <property type="component" value="Unassembled WGS sequence"/>
</dbReference>
<evidence type="ECO:0000313" key="1">
    <source>
        <dbReference type="EMBL" id="KKR78801.1"/>
    </source>
</evidence>